<feature type="binding site" evidence="8">
    <location>
        <position position="161"/>
    </location>
    <ligand>
        <name>ATP</name>
        <dbReference type="ChEBI" id="CHEBI:30616"/>
    </ligand>
</feature>
<keyword evidence="3 8" id="KW-0235">DNA replication</keyword>
<dbReference type="PANTHER" id="PTHR30050:SF2">
    <property type="entry name" value="CHROMOSOMAL REPLICATION INITIATOR PROTEIN DNAA"/>
    <property type="match status" value="1"/>
</dbReference>
<feature type="binding site" evidence="8">
    <location>
        <position position="163"/>
    </location>
    <ligand>
        <name>ATP</name>
        <dbReference type="ChEBI" id="CHEBI:30616"/>
    </ligand>
</feature>
<evidence type="ECO:0000256" key="5">
    <source>
        <dbReference type="ARBA" id="ARBA00022840"/>
    </source>
</evidence>
<keyword evidence="6 8" id="KW-0446">Lipid-binding</keyword>
<dbReference type="Pfam" id="PF08299">
    <property type="entry name" value="Bac_DnaA_C"/>
    <property type="match status" value="1"/>
</dbReference>
<evidence type="ECO:0000256" key="11">
    <source>
        <dbReference type="RuleBase" id="RU004227"/>
    </source>
</evidence>
<dbReference type="EMBL" id="METD01000001">
    <property type="protein sequence ID" value="OGB73877.1"/>
    <property type="molecule type" value="Genomic_DNA"/>
</dbReference>
<keyword evidence="4 8" id="KW-0547">Nucleotide-binding</keyword>
<dbReference type="InterPro" id="IPR024633">
    <property type="entry name" value="DnaA_N_dom"/>
</dbReference>
<name>A0A1F4NRK3_UNCK3</name>
<evidence type="ECO:0000256" key="1">
    <source>
        <dbReference type="ARBA" id="ARBA00006583"/>
    </source>
</evidence>
<keyword evidence="2 8" id="KW-0963">Cytoplasm</keyword>
<evidence type="ECO:0000313" key="14">
    <source>
        <dbReference type="EMBL" id="OGB73877.1"/>
    </source>
</evidence>
<dbReference type="GO" id="GO:0005524">
    <property type="term" value="F:ATP binding"/>
    <property type="evidence" value="ECO:0007669"/>
    <property type="project" value="UniProtKB-UniRule"/>
</dbReference>
<comment type="domain">
    <text evidence="8">Domain I is involved in oligomerization and binding regulators, domain II is flexibile and of varying length in different bacteria, domain III forms the AAA+ region, while domain IV binds dsDNA.</text>
</comment>
<feature type="domain" description="Chromosomal replication initiator DnaA C-terminal" evidence="13">
    <location>
        <begin position="362"/>
        <end position="431"/>
    </location>
</feature>
<dbReference type="Pfam" id="PF00308">
    <property type="entry name" value="Bac_DnaA"/>
    <property type="match status" value="1"/>
</dbReference>
<evidence type="ECO:0000256" key="7">
    <source>
        <dbReference type="ARBA" id="ARBA00023125"/>
    </source>
</evidence>
<feature type="binding site" evidence="8">
    <location>
        <position position="164"/>
    </location>
    <ligand>
        <name>ATP</name>
        <dbReference type="ChEBI" id="CHEBI:30616"/>
    </ligand>
</feature>
<dbReference type="InterPro" id="IPR013317">
    <property type="entry name" value="DnaA_dom"/>
</dbReference>
<comment type="caution">
    <text evidence="14">The sequence shown here is derived from an EMBL/GenBank/DDBJ whole genome shotgun (WGS) entry which is preliminary data.</text>
</comment>
<feature type="domain" description="AAA+ ATPase" evidence="12">
    <location>
        <begin position="150"/>
        <end position="281"/>
    </location>
</feature>
<dbReference type="Gene3D" id="1.10.8.60">
    <property type="match status" value="1"/>
</dbReference>
<dbReference type="InterPro" id="IPR027417">
    <property type="entry name" value="P-loop_NTPase"/>
</dbReference>
<reference evidence="14 15" key="1">
    <citation type="journal article" date="2016" name="Nat. Commun.">
        <title>Thousands of microbial genomes shed light on interconnected biogeochemical processes in an aquifer system.</title>
        <authorList>
            <person name="Anantharaman K."/>
            <person name="Brown C.T."/>
            <person name="Hug L.A."/>
            <person name="Sharon I."/>
            <person name="Castelle C.J."/>
            <person name="Probst A.J."/>
            <person name="Thomas B.C."/>
            <person name="Singh A."/>
            <person name="Wilkins M.J."/>
            <person name="Karaoz U."/>
            <person name="Brodie E.L."/>
            <person name="Williams K.H."/>
            <person name="Hubbard S.S."/>
            <person name="Banfield J.F."/>
        </authorList>
    </citation>
    <scope>NUCLEOTIDE SEQUENCE [LARGE SCALE GENOMIC DNA]</scope>
</reference>
<evidence type="ECO:0000259" key="12">
    <source>
        <dbReference type="SMART" id="SM00382"/>
    </source>
</evidence>
<evidence type="ECO:0000256" key="9">
    <source>
        <dbReference type="NCBIfam" id="TIGR00362"/>
    </source>
</evidence>
<dbReference type="Gene3D" id="3.30.300.180">
    <property type="match status" value="1"/>
</dbReference>
<dbReference type="SMART" id="SM00760">
    <property type="entry name" value="Bac_DnaA_C"/>
    <property type="match status" value="1"/>
</dbReference>
<proteinExistence type="inferred from homology"/>
<dbReference type="GO" id="GO:0005737">
    <property type="term" value="C:cytoplasm"/>
    <property type="evidence" value="ECO:0007669"/>
    <property type="project" value="UniProtKB-SubCell"/>
</dbReference>
<evidence type="ECO:0000256" key="8">
    <source>
        <dbReference type="HAMAP-Rule" id="MF_00377"/>
    </source>
</evidence>
<dbReference type="InterPro" id="IPR010921">
    <property type="entry name" value="Trp_repressor/repl_initiator"/>
</dbReference>
<dbReference type="AlphaFoldDB" id="A0A1F4NRK3"/>
<comment type="subcellular location">
    <subcellularLocation>
        <location evidence="8">Cytoplasm</location>
    </subcellularLocation>
</comment>
<dbReference type="InterPro" id="IPR013159">
    <property type="entry name" value="DnaA_C"/>
</dbReference>
<evidence type="ECO:0000256" key="4">
    <source>
        <dbReference type="ARBA" id="ARBA00022741"/>
    </source>
</evidence>
<dbReference type="NCBIfam" id="TIGR00362">
    <property type="entry name" value="DnaA"/>
    <property type="match status" value="1"/>
</dbReference>
<feature type="region of interest" description="Domain I, interacts with DnaA modulators" evidence="8">
    <location>
        <begin position="1"/>
        <end position="95"/>
    </location>
</feature>
<dbReference type="GO" id="GO:0005886">
    <property type="term" value="C:plasma membrane"/>
    <property type="evidence" value="ECO:0007669"/>
    <property type="project" value="TreeGrafter"/>
</dbReference>
<dbReference type="CDD" id="cd06571">
    <property type="entry name" value="Bac_DnaA_C"/>
    <property type="match status" value="1"/>
</dbReference>
<dbReference type="GO" id="GO:0006275">
    <property type="term" value="P:regulation of DNA replication"/>
    <property type="evidence" value="ECO:0007669"/>
    <property type="project" value="UniProtKB-UniRule"/>
</dbReference>
<comment type="caution">
    <text evidence="8">Lacks conserved residue(s) required for the propagation of feature annotation.</text>
</comment>
<dbReference type="InterPro" id="IPR038454">
    <property type="entry name" value="DnaA_N_sf"/>
</dbReference>
<dbReference type="InterPro" id="IPR003593">
    <property type="entry name" value="AAA+_ATPase"/>
</dbReference>
<accession>A0A1F4NRK3</accession>
<dbReference type="PRINTS" id="PR00051">
    <property type="entry name" value="DNAA"/>
</dbReference>
<dbReference type="HAMAP" id="MF_00377">
    <property type="entry name" value="DnaA_bact"/>
    <property type="match status" value="1"/>
</dbReference>
<dbReference type="FunFam" id="3.40.50.300:FF:000668">
    <property type="entry name" value="Chromosomal replication initiator protein DnaA"/>
    <property type="match status" value="1"/>
</dbReference>
<dbReference type="PANTHER" id="PTHR30050">
    <property type="entry name" value="CHROMOSOMAL REPLICATION INITIATOR PROTEIN DNAA"/>
    <property type="match status" value="1"/>
</dbReference>
<dbReference type="InterPro" id="IPR001957">
    <property type="entry name" value="Chromosome_initiator_DnaA"/>
</dbReference>
<comment type="function">
    <text evidence="8 10">Plays an essential role in the initiation and regulation of chromosomal replication. ATP-DnaA binds to the origin of replication (oriC) to initiate formation of the DNA replication initiation complex once per cell cycle. Binds the DnaA box (a 9 base pair repeat at the origin) and separates the double-stranded (ds)DNA. Forms a right-handed helical filament on oriC DNA; dsDNA binds to the exterior of the filament while single-stranded (ss)DNA is stabiized in the filament's interior. The ATP-DnaA-oriC complex binds and stabilizes one strand of the AT-rich DNA unwinding element (DUE), permitting loading of DNA polymerase. After initiation quickly degrades to an ADP-DnaA complex that is not apt for DNA replication. Binds acidic phospholipids.</text>
</comment>
<sequence>MDDKEKLWRAVLGEIEVGMSPANFQTWFKNTSLDDIQETSGIVIIRVPNDFTKGWLQQKYQKEIHRCLNKHLGRVVVVQYIVGTKRIVPQEGRPTDAQLPANVKPIEEVVVETPPEGLNPKLTFEQFVVGENSKLCHAAAESVARQPGANYNPLFIYGGVGLGKTHLLQAIGNEILKNNPKARVTYITSERFTNEMVEAIRQKETKGFKDRYRRLDCLLIDDIQFVSGKEQTQEEFFHTFNALHNAGKQIVMTSDRPPKAIPALEERLRSRFGWGMTADISAPSYETRLAILQSKAAAQKKEVATDILEYIAKSVKNNVRELEGALTRVLAFADLNNATPTLDDAKNLLGGILNSPGKKIVRPSEIIRAVANHFNLKKEDICGRKRTREVVVPRQILTYFLREELDMPYAQIGHEIGGRDHTTIIHDYNKIKETIINNDSLDQEITQIKNKLYVVD</sequence>
<dbReference type="GO" id="GO:0006270">
    <property type="term" value="P:DNA replication initiation"/>
    <property type="evidence" value="ECO:0007669"/>
    <property type="project" value="UniProtKB-UniRule"/>
</dbReference>
<keyword evidence="7 8" id="KW-0238">DNA-binding</keyword>
<protein>
    <recommendedName>
        <fullName evidence="8 9">Chromosomal replication initiator protein DnaA</fullName>
    </recommendedName>
</protein>
<evidence type="ECO:0000313" key="15">
    <source>
        <dbReference type="Proteomes" id="UP000178085"/>
    </source>
</evidence>
<organism evidence="14 15">
    <name type="scientific">candidate division Kazan bacterium RIFCSPLOWO2_01_FULL_45_19</name>
    <dbReference type="NCBI Taxonomy" id="1798538"/>
    <lineage>
        <taxon>Bacteria</taxon>
        <taxon>Bacteria division Kazan-3B-28</taxon>
    </lineage>
</organism>
<dbReference type="GO" id="GO:0003688">
    <property type="term" value="F:DNA replication origin binding"/>
    <property type="evidence" value="ECO:0007669"/>
    <property type="project" value="UniProtKB-UniRule"/>
</dbReference>
<feature type="region of interest" description="Domain III, AAA+ region" evidence="8">
    <location>
        <begin position="117"/>
        <end position="333"/>
    </location>
</feature>
<dbReference type="SUPFAM" id="SSF52540">
    <property type="entry name" value="P-loop containing nucleoside triphosphate hydrolases"/>
    <property type="match status" value="1"/>
</dbReference>
<evidence type="ECO:0000256" key="10">
    <source>
        <dbReference type="RuleBase" id="RU000577"/>
    </source>
</evidence>
<dbReference type="Gene3D" id="3.40.50.300">
    <property type="entry name" value="P-loop containing nucleotide triphosphate hydrolases"/>
    <property type="match status" value="1"/>
</dbReference>
<comment type="similarity">
    <text evidence="1 8 11">Belongs to the DnaA family.</text>
</comment>
<dbReference type="GO" id="GO:0008289">
    <property type="term" value="F:lipid binding"/>
    <property type="evidence" value="ECO:0007669"/>
    <property type="project" value="UniProtKB-KW"/>
</dbReference>
<feature type="binding site" evidence="8">
    <location>
        <position position="165"/>
    </location>
    <ligand>
        <name>ATP</name>
        <dbReference type="ChEBI" id="CHEBI:30616"/>
    </ligand>
</feature>
<evidence type="ECO:0000256" key="2">
    <source>
        <dbReference type="ARBA" id="ARBA00022490"/>
    </source>
</evidence>
<dbReference type="SUPFAM" id="SSF48295">
    <property type="entry name" value="TrpR-like"/>
    <property type="match status" value="1"/>
</dbReference>
<dbReference type="Pfam" id="PF11638">
    <property type="entry name" value="DnaA_N"/>
    <property type="match status" value="1"/>
</dbReference>
<evidence type="ECO:0000256" key="3">
    <source>
        <dbReference type="ARBA" id="ARBA00022705"/>
    </source>
</evidence>
<feature type="region of interest" description="Domain IV, binds dsDNA" evidence="8">
    <location>
        <begin position="334"/>
        <end position="456"/>
    </location>
</feature>
<dbReference type="Proteomes" id="UP000178085">
    <property type="component" value="Unassembled WGS sequence"/>
</dbReference>
<comment type="subunit">
    <text evidence="8">Oligomerizes as a right-handed, spiral filament on DNA at oriC.</text>
</comment>
<evidence type="ECO:0000259" key="13">
    <source>
        <dbReference type="SMART" id="SM00760"/>
    </source>
</evidence>
<dbReference type="CDD" id="cd00009">
    <property type="entry name" value="AAA"/>
    <property type="match status" value="1"/>
</dbReference>
<evidence type="ECO:0000256" key="6">
    <source>
        <dbReference type="ARBA" id="ARBA00023121"/>
    </source>
</evidence>
<dbReference type="SMART" id="SM00382">
    <property type="entry name" value="AAA"/>
    <property type="match status" value="1"/>
</dbReference>
<keyword evidence="5 8" id="KW-0067">ATP-binding</keyword>
<dbReference type="Gene3D" id="1.10.1750.10">
    <property type="match status" value="1"/>
</dbReference>
<dbReference type="InterPro" id="IPR020591">
    <property type="entry name" value="Chromosome_initiator_DnaA-like"/>
</dbReference>
<gene>
    <name evidence="8" type="primary">dnaA</name>
    <name evidence="14" type="ORF">A3K51_02025</name>
</gene>